<evidence type="ECO:0000313" key="2">
    <source>
        <dbReference type="Proteomes" id="UP000240971"/>
    </source>
</evidence>
<dbReference type="PROSITE" id="PS51257">
    <property type="entry name" value="PROKAR_LIPOPROTEIN"/>
    <property type="match status" value="1"/>
</dbReference>
<dbReference type="SUPFAM" id="SSF69322">
    <property type="entry name" value="Tricorn protease domain 2"/>
    <property type="match status" value="1"/>
</dbReference>
<dbReference type="AlphaFoldDB" id="A0A2P8HUF6"/>
<protein>
    <submittedName>
        <fullName evidence="1">PKD family protein</fullName>
    </submittedName>
</protein>
<dbReference type="RefSeq" id="WP_106527055.1">
    <property type="nucleotide sequence ID" value="NZ_PYAW01000001.1"/>
</dbReference>
<dbReference type="Proteomes" id="UP000240971">
    <property type="component" value="Unassembled WGS sequence"/>
</dbReference>
<accession>A0A2P8HUF6</accession>
<organism evidence="1 2">
    <name type="scientific">Chitinophaga niastensis</name>
    <dbReference type="NCBI Taxonomy" id="536980"/>
    <lineage>
        <taxon>Bacteria</taxon>
        <taxon>Pseudomonadati</taxon>
        <taxon>Bacteroidota</taxon>
        <taxon>Chitinophagia</taxon>
        <taxon>Chitinophagales</taxon>
        <taxon>Chitinophagaceae</taxon>
        <taxon>Chitinophaga</taxon>
    </lineage>
</organism>
<sequence>MRIIILPVFLLTTCWLLFTGCYKDKGNYQYHDINKITTGLTDSTITVFQFDTLHINTSVLQTIPDAAGLSYEWVMYPDNGVPLTRRTLDTTRNLNALISEGPGAYVLNLFITDKKTGVTTTKKLSIRVVSALNEGWLVLEDGNTNADVSIITPVDSVFHHIYSKANPKLPLPAGTHHVYVTNRRGAQNIYFLSPLSGTQVDYSTFMAFASFKDWFFIAPAPKPQIYMTFNGGEAMINDGKPYGLSVMVPPPYKFSLAPVGNYYMAPFDMSSIFGPTLYDTISQRFLGQDPYSFDLIDFSNAQPGDAFNMNNVGKHLQYAEGGPRSDQTYCLFRNNKNDSLFIYSFSNAGPYSTPTAVDTVSTAPGMSTAGIFRMSALLPHLYYASGNKLYLYDILAGKARLVYSFAAGTDVRCMKLLTSDYRTLAVATSESGEGKVYYFPIAATGDFQGNTYSKVFGGFGKINDIAYKKAP</sequence>
<dbReference type="InterPro" id="IPR032183">
    <property type="entry name" value="PKD-like"/>
</dbReference>
<dbReference type="EMBL" id="PYAW01000001">
    <property type="protein sequence ID" value="PSL49856.1"/>
    <property type="molecule type" value="Genomic_DNA"/>
</dbReference>
<gene>
    <name evidence="1" type="ORF">CLV51_1011193</name>
</gene>
<evidence type="ECO:0000313" key="1">
    <source>
        <dbReference type="EMBL" id="PSL49856.1"/>
    </source>
</evidence>
<comment type="caution">
    <text evidence="1">The sequence shown here is derived from an EMBL/GenBank/DDBJ whole genome shotgun (WGS) entry which is preliminary data.</text>
</comment>
<dbReference type="OrthoDB" id="1095195at2"/>
<name>A0A2P8HUF6_CHINA</name>
<reference evidence="1 2" key="1">
    <citation type="submission" date="2018-03" db="EMBL/GenBank/DDBJ databases">
        <title>Genomic Encyclopedia of Archaeal and Bacterial Type Strains, Phase II (KMG-II): from individual species to whole genera.</title>
        <authorList>
            <person name="Goeker M."/>
        </authorList>
    </citation>
    <scope>NUCLEOTIDE SEQUENCE [LARGE SCALE GENOMIC DNA]</scope>
    <source>
        <strain evidence="1 2">DSM 24859</strain>
    </source>
</reference>
<dbReference type="Pfam" id="PF16407">
    <property type="entry name" value="PKD_2"/>
    <property type="match status" value="1"/>
</dbReference>
<proteinExistence type="predicted"/>
<keyword evidence="2" id="KW-1185">Reference proteome</keyword>